<evidence type="ECO:0000256" key="1">
    <source>
        <dbReference type="ARBA" id="ARBA00001971"/>
    </source>
</evidence>
<keyword evidence="7 8" id="KW-0349">Heme</keyword>
<accession>A0A0D2FXZ7</accession>
<dbReference type="EMBL" id="KN846961">
    <property type="protein sequence ID" value="KIW64784.1"/>
    <property type="molecule type" value="Genomic_DNA"/>
</dbReference>
<dbReference type="Pfam" id="PF00067">
    <property type="entry name" value="p450"/>
    <property type="match status" value="1"/>
</dbReference>
<dbReference type="InterPro" id="IPR001128">
    <property type="entry name" value="Cyt_P450"/>
</dbReference>
<dbReference type="CDD" id="cd11060">
    <property type="entry name" value="CYP57A1-like"/>
    <property type="match status" value="1"/>
</dbReference>
<dbReference type="InterPro" id="IPR050121">
    <property type="entry name" value="Cytochrome_P450_monoxygenase"/>
</dbReference>
<keyword evidence="9" id="KW-1133">Transmembrane helix</keyword>
<evidence type="ECO:0008006" key="12">
    <source>
        <dbReference type="Google" id="ProtNLM"/>
    </source>
</evidence>
<dbReference type="PRINTS" id="PR00463">
    <property type="entry name" value="EP450I"/>
</dbReference>
<evidence type="ECO:0000256" key="7">
    <source>
        <dbReference type="PIRSR" id="PIRSR602401-1"/>
    </source>
</evidence>
<protein>
    <recommendedName>
        <fullName evidence="12">Cytochrome P450 oxidoreductase</fullName>
    </recommendedName>
</protein>
<dbReference type="Proteomes" id="UP000054266">
    <property type="component" value="Unassembled WGS sequence"/>
</dbReference>
<reference evidence="10 11" key="1">
    <citation type="submission" date="2015-01" db="EMBL/GenBank/DDBJ databases">
        <title>The Genome Sequence of Capronia semiimmersa CBS27337.</title>
        <authorList>
            <consortium name="The Broad Institute Genomics Platform"/>
            <person name="Cuomo C."/>
            <person name="de Hoog S."/>
            <person name="Gorbushina A."/>
            <person name="Stielow B."/>
            <person name="Teixiera M."/>
            <person name="Abouelleil A."/>
            <person name="Chapman S.B."/>
            <person name="Priest M."/>
            <person name="Young S.K."/>
            <person name="Wortman J."/>
            <person name="Nusbaum C."/>
            <person name="Birren B."/>
        </authorList>
    </citation>
    <scope>NUCLEOTIDE SEQUENCE [LARGE SCALE GENOMIC DNA]</scope>
    <source>
        <strain evidence="10 11">CBS 27337</strain>
    </source>
</reference>
<dbReference type="PRINTS" id="PR00385">
    <property type="entry name" value="P450"/>
</dbReference>
<evidence type="ECO:0000256" key="9">
    <source>
        <dbReference type="SAM" id="Phobius"/>
    </source>
</evidence>
<dbReference type="STRING" id="5601.A0A0D2FXZ7"/>
<gene>
    <name evidence="10" type="ORF">PV04_09693</name>
</gene>
<evidence type="ECO:0000313" key="10">
    <source>
        <dbReference type="EMBL" id="KIW64784.1"/>
    </source>
</evidence>
<dbReference type="GO" id="GO:0004497">
    <property type="term" value="F:monooxygenase activity"/>
    <property type="evidence" value="ECO:0007669"/>
    <property type="project" value="UniProtKB-KW"/>
</dbReference>
<dbReference type="InterPro" id="IPR017972">
    <property type="entry name" value="Cyt_P450_CS"/>
</dbReference>
<dbReference type="Gene3D" id="1.10.630.10">
    <property type="entry name" value="Cytochrome P450"/>
    <property type="match status" value="1"/>
</dbReference>
<dbReference type="GO" id="GO:0044550">
    <property type="term" value="P:secondary metabolite biosynthetic process"/>
    <property type="evidence" value="ECO:0007669"/>
    <property type="project" value="UniProtKB-ARBA"/>
</dbReference>
<dbReference type="PROSITE" id="PS00086">
    <property type="entry name" value="CYTOCHROME_P450"/>
    <property type="match status" value="1"/>
</dbReference>
<dbReference type="FunFam" id="1.10.630.10:FF:000050">
    <property type="entry name" value="Cytochrome P450 monooxygenase"/>
    <property type="match status" value="1"/>
</dbReference>
<name>A0A0D2FXZ7_9EURO</name>
<evidence type="ECO:0000256" key="8">
    <source>
        <dbReference type="RuleBase" id="RU000461"/>
    </source>
</evidence>
<comment type="similarity">
    <text evidence="2 8">Belongs to the cytochrome P450 family.</text>
</comment>
<organism evidence="10 11">
    <name type="scientific">Phialophora macrospora</name>
    <dbReference type="NCBI Taxonomy" id="1851006"/>
    <lineage>
        <taxon>Eukaryota</taxon>
        <taxon>Fungi</taxon>
        <taxon>Dikarya</taxon>
        <taxon>Ascomycota</taxon>
        <taxon>Pezizomycotina</taxon>
        <taxon>Eurotiomycetes</taxon>
        <taxon>Chaetothyriomycetidae</taxon>
        <taxon>Chaetothyriales</taxon>
        <taxon>Herpotrichiellaceae</taxon>
        <taxon>Phialophora</taxon>
    </lineage>
</organism>
<feature type="transmembrane region" description="Helical" evidence="9">
    <location>
        <begin position="16"/>
        <end position="36"/>
    </location>
</feature>
<keyword evidence="4 8" id="KW-0560">Oxidoreductase</keyword>
<dbReference type="PANTHER" id="PTHR24305">
    <property type="entry name" value="CYTOCHROME P450"/>
    <property type="match status" value="1"/>
</dbReference>
<proteinExistence type="inferred from homology"/>
<dbReference type="GO" id="GO:0020037">
    <property type="term" value="F:heme binding"/>
    <property type="evidence" value="ECO:0007669"/>
    <property type="project" value="InterPro"/>
</dbReference>
<sequence>MATTTMMDDVLTRHKAHAPLIFLGVIIIVVLVRNLVNKGLRKYPGPFLANFTDAWRFCSVYRGKSHHTLRLLHDRHGPIVRLGPNALSFSSPEALKAIYALNNRLTKSAFYPVQMQISKGEILQSLFGTQDQDYHMKLRRTVSGAFSMSSLVQYEPRVNDTVRVFLARTEELYAAPGKACNFILWLQYFAFDVITEITYSRRVGFVDNCEDVDGIIAWLNKIFDYQAPVGQMPWLDKLFVKNPIMTLASKYGLIDNSSGTAKFSRARMAERLSGKHKKDSMDLLTMFLKAQKENPTFFDDGRLLTMTTSIALAGSDTTAISLAAVFYHLLKNPECYAKLNREIDESIATGLISDASGIITWSDAQKLPYLHACIQETFRVHPAIAMILERLVPPQGMEIAGEFIPGGTVVGCSPWVMHRQPAIFGEDVDTWRPERWMANSDEDEHRIKKMNMVMFQFGGGSRTCLGKHIALLEMYKLVPSFLRRFEIKATSQEDWDVHTKWFAKPKAFDVELKVKESSVRVQ</sequence>
<dbReference type="HOGENOM" id="CLU_001570_14_0_1"/>
<evidence type="ECO:0000256" key="3">
    <source>
        <dbReference type="ARBA" id="ARBA00022723"/>
    </source>
</evidence>
<evidence type="ECO:0000256" key="5">
    <source>
        <dbReference type="ARBA" id="ARBA00023004"/>
    </source>
</evidence>
<keyword evidence="3 7" id="KW-0479">Metal-binding</keyword>
<keyword evidence="5 7" id="KW-0408">Iron</keyword>
<keyword evidence="11" id="KW-1185">Reference proteome</keyword>
<keyword evidence="9" id="KW-0812">Transmembrane</keyword>
<dbReference type="SUPFAM" id="SSF48264">
    <property type="entry name" value="Cytochrome P450"/>
    <property type="match status" value="1"/>
</dbReference>
<comment type="cofactor">
    <cofactor evidence="1 7">
        <name>heme</name>
        <dbReference type="ChEBI" id="CHEBI:30413"/>
    </cofactor>
</comment>
<feature type="binding site" description="axial binding residue" evidence="7">
    <location>
        <position position="464"/>
    </location>
    <ligand>
        <name>heme</name>
        <dbReference type="ChEBI" id="CHEBI:30413"/>
    </ligand>
    <ligandPart>
        <name>Fe</name>
        <dbReference type="ChEBI" id="CHEBI:18248"/>
    </ligandPart>
</feature>
<evidence type="ECO:0000256" key="6">
    <source>
        <dbReference type="ARBA" id="ARBA00023033"/>
    </source>
</evidence>
<keyword evidence="9" id="KW-0472">Membrane</keyword>
<evidence type="ECO:0000313" key="11">
    <source>
        <dbReference type="Proteomes" id="UP000054266"/>
    </source>
</evidence>
<dbReference type="InterPro" id="IPR002401">
    <property type="entry name" value="Cyt_P450_E_grp-I"/>
</dbReference>
<dbReference type="InterPro" id="IPR036396">
    <property type="entry name" value="Cyt_P450_sf"/>
</dbReference>
<evidence type="ECO:0000256" key="2">
    <source>
        <dbReference type="ARBA" id="ARBA00010617"/>
    </source>
</evidence>
<dbReference type="GO" id="GO:0005506">
    <property type="term" value="F:iron ion binding"/>
    <property type="evidence" value="ECO:0007669"/>
    <property type="project" value="InterPro"/>
</dbReference>
<dbReference type="GO" id="GO:0016705">
    <property type="term" value="F:oxidoreductase activity, acting on paired donors, with incorporation or reduction of molecular oxygen"/>
    <property type="evidence" value="ECO:0007669"/>
    <property type="project" value="InterPro"/>
</dbReference>
<dbReference type="PANTHER" id="PTHR24305:SF235">
    <property type="entry name" value="CYTOCHROME P450 MONOOXYGENASE APDB-RELATED"/>
    <property type="match status" value="1"/>
</dbReference>
<evidence type="ECO:0000256" key="4">
    <source>
        <dbReference type="ARBA" id="ARBA00023002"/>
    </source>
</evidence>
<dbReference type="AlphaFoldDB" id="A0A0D2FXZ7"/>
<keyword evidence="6 8" id="KW-0503">Monooxygenase</keyword>